<reference evidence="3" key="1">
    <citation type="journal article" date="2017" name="Genome Biol.">
        <title>Comparative genomics reveals high biological diversity and specific adaptations in the industrially and medically important fungal genus Aspergillus.</title>
        <authorList>
            <person name="de Vries R.P."/>
            <person name="Riley R."/>
            <person name="Wiebenga A."/>
            <person name="Aguilar-Osorio G."/>
            <person name="Amillis S."/>
            <person name="Uchima C.A."/>
            <person name="Anderluh G."/>
            <person name="Asadollahi M."/>
            <person name="Askin M."/>
            <person name="Barry K."/>
            <person name="Battaglia E."/>
            <person name="Bayram O."/>
            <person name="Benocci T."/>
            <person name="Braus-Stromeyer S.A."/>
            <person name="Caldana C."/>
            <person name="Canovas D."/>
            <person name="Cerqueira G.C."/>
            <person name="Chen F."/>
            <person name="Chen W."/>
            <person name="Choi C."/>
            <person name="Clum A."/>
            <person name="Dos Santos R.A."/>
            <person name="Damasio A.R."/>
            <person name="Diallinas G."/>
            <person name="Emri T."/>
            <person name="Fekete E."/>
            <person name="Flipphi M."/>
            <person name="Freyberg S."/>
            <person name="Gallo A."/>
            <person name="Gournas C."/>
            <person name="Habgood R."/>
            <person name="Hainaut M."/>
            <person name="Harispe M.L."/>
            <person name="Henrissat B."/>
            <person name="Hilden K.S."/>
            <person name="Hope R."/>
            <person name="Hossain A."/>
            <person name="Karabika E."/>
            <person name="Karaffa L."/>
            <person name="Karanyi Z."/>
            <person name="Krasevec N."/>
            <person name="Kuo A."/>
            <person name="Kusch H."/>
            <person name="LaButti K."/>
            <person name="Lagendijk E.L."/>
            <person name="Lapidus A."/>
            <person name="Levasseur A."/>
            <person name="Lindquist E."/>
            <person name="Lipzen A."/>
            <person name="Logrieco A.F."/>
            <person name="MacCabe A."/>
            <person name="Maekelae M.R."/>
            <person name="Malavazi I."/>
            <person name="Melin P."/>
            <person name="Meyer V."/>
            <person name="Mielnichuk N."/>
            <person name="Miskei M."/>
            <person name="Molnar A.P."/>
            <person name="Mule G."/>
            <person name="Ngan C.Y."/>
            <person name="Orejas M."/>
            <person name="Orosz E."/>
            <person name="Ouedraogo J.P."/>
            <person name="Overkamp K.M."/>
            <person name="Park H.-S."/>
            <person name="Perrone G."/>
            <person name="Piumi F."/>
            <person name="Punt P.J."/>
            <person name="Ram A.F."/>
            <person name="Ramon A."/>
            <person name="Rauscher S."/>
            <person name="Record E."/>
            <person name="Riano-Pachon D.M."/>
            <person name="Robert V."/>
            <person name="Roehrig J."/>
            <person name="Ruller R."/>
            <person name="Salamov A."/>
            <person name="Salih N.S."/>
            <person name="Samson R.A."/>
            <person name="Sandor E."/>
            <person name="Sanguinetti M."/>
            <person name="Schuetze T."/>
            <person name="Sepcic K."/>
            <person name="Shelest E."/>
            <person name="Sherlock G."/>
            <person name="Sophianopoulou V."/>
            <person name="Squina F.M."/>
            <person name="Sun H."/>
            <person name="Susca A."/>
            <person name="Todd R.B."/>
            <person name="Tsang A."/>
            <person name="Unkles S.E."/>
            <person name="van de Wiele N."/>
            <person name="van Rossen-Uffink D."/>
            <person name="Oliveira J.V."/>
            <person name="Vesth T.C."/>
            <person name="Visser J."/>
            <person name="Yu J.-H."/>
            <person name="Zhou M."/>
            <person name="Andersen M.R."/>
            <person name="Archer D.B."/>
            <person name="Baker S.E."/>
            <person name="Benoit I."/>
            <person name="Brakhage A.A."/>
            <person name="Braus G.H."/>
            <person name="Fischer R."/>
            <person name="Frisvad J.C."/>
            <person name="Goldman G.H."/>
            <person name="Houbraken J."/>
            <person name="Oakley B."/>
            <person name="Pocsi I."/>
            <person name="Scazzocchio C."/>
            <person name="Seiboth B."/>
            <person name="vanKuyk P.A."/>
            <person name="Wortman J."/>
            <person name="Dyer P.S."/>
            <person name="Grigoriev I.V."/>
        </authorList>
    </citation>
    <scope>NUCLEOTIDE SEQUENCE [LARGE SCALE GENOMIC DNA]</scope>
    <source>
        <strain evidence="3">DTO 134E9</strain>
    </source>
</reference>
<evidence type="ECO:0000313" key="2">
    <source>
        <dbReference type="EMBL" id="OJJ37781.1"/>
    </source>
</evidence>
<protein>
    <submittedName>
        <fullName evidence="2">Uncharacterized protein</fullName>
    </submittedName>
</protein>
<dbReference type="RefSeq" id="XP_040691457.1">
    <property type="nucleotide sequence ID" value="XM_040831925.1"/>
</dbReference>
<sequence length="247" mass="26781">MKYNLNPMSLTLLIYLTAILNAGFSNAKSLEKRVLTPTGISRACNNFRFENVHYGTTVCVGLSGTDLIVTYPEVYVWPNTTPFPYESADVWIGTGQPPSTSPGGYPYRTNNGYCTFNSGHTAVTCKIPLNKFTNNACAGVPFNIITHAHVTDQGEAWGGWDCVEPDCDPKNYYWSFDITCEDIKTCYCCRSAVNPFGSFKGAGSGCRKCPECRVGNDAPCASPQPRKLCCDKVIASGSDPNIGVACA</sequence>
<organism evidence="2 3">
    <name type="scientific">Aspergillus wentii DTO 134E9</name>
    <dbReference type="NCBI Taxonomy" id="1073089"/>
    <lineage>
        <taxon>Eukaryota</taxon>
        <taxon>Fungi</taxon>
        <taxon>Dikarya</taxon>
        <taxon>Ascomycota</taxon>
        <taxon>Pezizomycotina</taxon>
        <taxon>Eurotiomycetes</taxon>
        <taxon>Eurotiomycetidae</taxon>
        <taxon>Eurotiales</taxon>
        <taxon>Aspergillaceae</taxon>
        <taxon>Aspergillus</taxon>
        <taxon>Aspergillus subgen. Cremei</taxon>
    </lineage>
</organism>
<dbReference type="EMBL" id="KV878211">
    <property type="protein sequence ID" value="OJJ37781.1"/>
    <property type="molecule type" value="Genomic_DNA"/>
</dbReference>
<dbReference type="STRING" id="1073089.A0A1L9RS70"/>
<gene>
    <name evidence="2" type="ORF">ASPWEDRAFT_182612</name>
</gene>
<feature type="chain" id="PRO_5012340762" evidence="1">
    <location>
        <begin position="28"/>
        <end position="247"/>
    </location>
</feature>
<evidence type="ECO:0000256" key="1">
    <source>
        <dbReference type="SAM" id="SignalP"/>
    </source>
</evidence>
<name>A0A1L9RS70_ASPWE</name>
<feature type="signal peptide" evidence="1">
    <location>
        <begin position="1"/>
        <end position="27"/>
    </location>
</feature>
<keyword evidence="3" id="KW-1185">Reference proteome</keyword>
<dbReference type="Proteomes" id="UP000184383">
    <property type="component" value="Unassembled WGS sequence"/>
</dbReference>
<keyword evidence="1" id="KW-0732">Signal</keyword>
<dbReference type="AlphaFoldDB" id="A0A1L9RS70"/>
<dbReference type="GeneID" id="63747773"/>
<dbReference type="VEuPathDB" id="FungiDB:ASPWEDRAFT_182612"/>
<accession>A0A1L9RS70</accession>
<proteinExistence type="predicted"/>
<evidence type="ECO:0000313" key="3">
    <source>
        <dbReference type="Proteomes" id="UP000184383"/>
    </source>
</evidence>